<name>A0A267FTK9_9PLAT</name>
<gene>
    <name evidence="3" type="ORF">BOX15_Mlig019476g1</name>
    <name evidence="2" type="ORF">BOX15_Mlig021730g1</name>
</gene>
<comment type="caution">
    <text evidence="3">The sequence shown here is derived from an EMBL/GenBank/DDBJ whole genome shotgun (WGS) entry which is preliminary data.</text>
</comment>
<protein>
    <recommendedName>
        <fullName evidence="1">N-acetyltransferase domain-containing protein</fullName>
    </recommendedName>
</protein>
<keyword evidence="4" id="KW-1185">Reference proteome</keyword>
<proteinExistence type="predicted"/>
<evidence type="ECO:0000313" key="4">
    <source>
        <dbReference type="Proteomes" id="UP000215902"/>
    </source>
</evidence>
<dbReference type="Gene3D" id="3.40.630.30">
    <property type="match status" value="1"/>
</dbReference>
<dbReference type="GO" id="GO:0008080">
    <property type="term" value="F:N-acetyltransferase activity"/>
    <property type="evidence" value="ECO:0007669"/>
    <property type="project" value="TreeGrafter"/>
</dbReference>
<dbReference type="SUPFAM" id="SSF55729">
    <property type="entry name" value="Acyl-CoA N-acyltransferases (Nat)"/>
    <property type="match status" value="1"/>
</dbReference>
<feature type="domain" description="N-acetyltransferase" evidence="1">
    <location>
        <begin position="150"/>
        <end position="204"/>
    </location>
</feature>
<dbReference type="PANTHER" id="PTHR20905:SF1">
    <property type="entry name" value="AT07410P-RELATED"/>
    <property type="match status" value="1"/>
</dbReference>
<evidence type="ECO:0000259" key="1">
    <source>
        <dbReference type="Pfam" id="PF13673"/>
    </source>
</evidence>
<dbReference type="Proteomes" id="UP000215902">
    <property type="component" value="Unassembled WGS sequence"/>
</dbReference>
<dbReference type="EMBL" id="NIVC01000762">
    <property type="protein sequence ID" value="PAA77142.1"/>
    <property type="molecule type" value="Genomic_DNA"/>
</dbReference>
<feature type="non-terminal residue" evidence="3">
    <location>
        <position position="1"/>
    </location>
</feature>
<dbReference type="AlphaFoldDB" id="A0A267FTK9"/>
<evidence type="ECO:0000313" key="3">
    <source>
        <dbReference type="EMBL" id="PAA77158.1"/>
    </source>
</evidence>
<dbReference type="PANTHER" id="PTHR20905">
    <property type="entry name" value="N-ACETYLTRANSFERASE-RELATED"/>
    <property type="match status" value="1"/>
</dbReference>
<dbReference type="InterPro" id="IPR000182">
    <property type="entry name" value="GNAT_dom"/>
</dbReference>
<accession>A0A267FTK9</accession>
<dbReference type="OrthoDB" id="2115692at2759"/>
<dbReference type="EMBL" id="NIVC01000761">
    <property type="protein sequence ID" value="PAA77158.1"/>
    <property type="molecule type" value="Genomic_DNA"/>
</dbReference>
<reference evidence="3 4" key="1">
    <citation type="submission" date="2017-06" db="EMBL/GenBank/DDBJ databases">
        <title>A platform for efficient transgenesis in Macrostomum lignano, a flatworm model organism for stem cell research.</title>
        <authorList>
            <person name="Berezikov E."/>
        </authorList>
    </citation>
    <scope>NUCLEOTIDE SEQUENCE [LARGE SCALE GENOMIC DNA]</scope>
    <source>
        <strain evidence="3">DV1</strain>
        <tissue evidence="3">Whole organism</tissue>
    </source>
</reference>
<dbReference type="Pfam" id="PF13673">
    <property type="entry name" value="Acetyltransf_10"/>
    <property type="match status" value="1"/>
</dbReference>
<evidence type="ECO:0000313" key="2">
    <source>
        <dbReference type="EMBL" id="PAA77142.1"/>
    </source>
</evidence>
<dbReference type="InterPro" id="IPR016181">
    <property type="entry name" value="Acyl_CoA_acyltransferase"/>
</dbReference>
<sequence length="246" mass="27683">NFFKDFAGYDKKMSVVRVEENGLVYRNATMADTEAVWQLMVAEFYPRTELCCCLRMRIPQDVEILHTLLPAIIRHGVSLVVEDSASGKLVAARPTTVEQLTEQCQSRHPLLTDSNLAAAYSKCSAVYRMFDHLSCSVDLAKLYKVDRAISFKFLVVAESHSRRGIGKRLVELSLELAARIAIPLATTCTASRYSERIYSSMDFDLLSTLRLSEFVDPVTGGRPFALIDEAELRDAVLYAKRINFID</sequence>
<organism evidence="3 4">
    <name type="scientific">Macrostomum lignano</name>
    <dbReference type="NCBI Taxonomy" id="282301"/>
    <lineage>
        <taxon>Eukaryota</taxon>
        <taxon>Metazoa</taxon>
        <taxon>Spiralia</taxon>
        <taxon>Lophotrochozoa</taxon>
        <taxon>Platyhelminthes</taxon>
        <taxon>Rhabditophora</taxon>
        <taxon>Macrostomorpha</taxon>
        <taxon>Macrostomida</taxon>
        <taxon>Macrostomidae</taxon>
        <taxon>Macrostomum</taxon>
    </lineage>
</organism>